<dbReference type="GO" id="GO:0048038">
    <property type="term" value="F:quinone binding"/>
    <property type="evidence" value="ECO:0007669"/>
    <property type="project" value="TreeGrafter"/>
</dbReference>
<dbReference type="InterPro" id="IPR002347">
    <property type="entry name" value="SDR_fam"/>
</dbReference>
<keyword evidence="6" id="KW-1185">Reference proteome</keyword>
<evidence type="ECO:0000256" key="1">
    <source>
        <dbReference type="ARBA" id="ARBA00006484"/>
    </source>
</evidence>
<dbReference type="SUPFAM" id="SSF51735">
    <property type="entry name" value="NAD(P)-binding Rossmann-fold domains"/>
    <property type="match status" value="1"/>
</dbReference>
<evidence type="ECO:0000256" key="4">
    <source>
        <dbReference type="RuleBase" id="RU000363"/>
    </source>
</evidence>
<dbReference type="PRINTS" id="PR00080">
    <property type="entry name" value="SDRFAMILY"/>
</dbReference>
<dbReference type="PANTHER" id="PTHR42760:SF133">
    <property type="entry name" value="3-OXOACYL-[ACYL-CARRIER-PROTEIN] REDUCTASE"/>
    <property type="match status" value="1"/>
</dbReference>
<evidence type="ECO:0000256" key="2">
    <source>
        <dbReference type="ARBA" id="ARBA00022857"/>
    </source>
</evidence>
<keyword evidence="3" id="KW-0560">Oxidoreductase</keyword>
<dbReference type="PANTHER" id="PTHR42760">
    <property type="entry name" value="SHORT-CHAIN DEHYDROGENASES/REDUCTASES FAMILY MEMBER"/>
    <property type="match status" value="1"/>
</dbReference>
<name>A0AAD5V201_9APHY</name>
<dbReference type="Pfam" id="PF13561">
    <property type="entry name" value="adh_short_C2"/>
    <property type="match status" value="1"/>
</dbReference>
<evidence type="ECO:0000256" key="3">
    <source>
        <dbReference type="ARBA" id="ARBA00023002"/>
    </source>
</evidence>
<dbReference type="EMBL" id="JANAWD010000223">
    <property type="protein sequence ID" value="KAJ3483557.1"/>
    <property type="molecule type" value="Genomic_DNA"/>
</dbReference>
<dbReference type="InterPro" id="IPR020904">
    <property type="entry name" value="Sc_DH/Rdtase_CS"/>
</dbReference>
<dbReference type="Gene3D" id="3.40.50.720">
    <property type="entry name" value="NAD(P)-binding Rossmann-like Domain"/>
    <property type="match status" value="1"/>
</dbReference>
<dbReference type="PRINTS" id="PR00081">
    <property type="entry name" value="GDHRDH"/>
</dbReference>
<gene>
    <name evidence="5" type="ORF">NLI96_g6226</name>
</gene>
<dbReference type="PROSITE" id="PS00061">
    <property type="entry name" value="ADH_SHORT"/>
    <property type="match status" value="1"/>
</dbReference>
<dbReference type="Proteomes" id="UP001212997">
    <property type="component" value="Unassembled WGS sequence"/>
</dbReference>
<dbReference type="Pfam" id="PF00106">
    <property type="entry name" value="adh_short"/>
    <property type="match status" value="1"/>
</dbReference>
<evidence type="ECO:0008006" key="7">
    <source>
        <dbReference type="Google" id="ProtNLM"/>
    </source>
</evidence>
<protein>
    <recommendedName>
        <fullName evidence="7">Short-chain dehydrogenase/reductase SDR</fullName>
    </recommendedName>
</protein>
<comment type="similarity">
    <text evidence="1 4">Belongs to the short-chain dehydrogenases/reductases (SDR) family.</text>
</comment>
<comment type="caution">
    <text evidence="5">The sequence shown here is derived from an EMBL/GenBank/DDBJ whole genome shotgun (WGS) entry which is preliminary data.</text>
</comment>
<organism evidence="5 6">
    <name type="scientific">Meripilus lineatus</name>
    <dbReference type="NCBI Taxonomy" id="2056292"/>
    <lineage>
        <taxon>Eukaryota</taxon>
        <taxon>Fungi</taxon>
        <taxon>Dikarya</taxon>
        <taxon>Basidiomycota</taxon>
        <taxon>Agaricomycotina</taxon>
        <taxon>Agaricomycetes</taxon>
        <taxon>Polyporales</taxon>
        <taxon>Meripilaceae</taxon>
        <taxon>Meripilus</taxon>
    </lineage>
</organism>
<sequence length="297" mass="30895">MAERLSQVAGHLSNTHGRGLLAGEVAIITGAAQVRSDSMSPGYQSLTRGLGLLRFNQFLCLDEKKAQLVVEEIKAAGGDAIAVGGDVGADDFPQRILDATIKKYGKLNHIVNNAGFTYDRMLHTTPDDAWDVIMKIHVRAPFRLVRAAAPYMRIKGNKENRSIINVSSTSGLHGNIGQANYAAAKSAVIGLTKTICKEWGLFGVRANTVAFGYIQTRLTAAKEDGATIEIDGKKVALGIPGGKSAATGGGSGTTVPGIPLGRGGTPDDAAGSVLFLASPLASFVSGHTLEVTGGQGI</sequence>
<accession>A0AAD5V201</accession>
<keyword evidence="2" id="KW-0521">NADP</keyword>
<evidence type="ECO:0000313" key="6">
    <source>
        <dbReference type="Proteomes" id="UP001212997"/>
    </source>
</evidence>
<dbReference type="GO" id="GO:0016616">
    <property type="term" value="F:oxidoreductase activity, acting on the CH-OH group of donors, NAD or NADP as acceptor"/>
    <property type="evidence" value="ECO:0007669"/>
    <property type="project" value="TreeGrafter"/>
</dbReference>
<proteinExistence type="inferred from homology"/>
<reference evidence="5" key="1">
    <citation type="submission" date="2022-07" db="EMBL/GenBank/DDBJ databases">
        <title>Genome Sequence of Physisporinus lineatus.</title>
        <authorList>
            <person name="Buettner E."/>
        </authorList>
    </citation>
    <scope>NUCLEOTIDE SEQUENCE</scope>
    <source>
        <strain evidence="5">VT162</strain>
    </source>
</reference>
<dbReference type="AlphaFoldDB" id="A0AAD5V201"/>
<evidence type="ECO:0000313" key="5">
    <source>
        <dbReference type="EMBL" id="KAJ3483557.1"/>
    </source>
</evidence>
<dbReference type="GO" id="GO:0006633">
    <property type="term" value="P:fatty acid biosynthetic process"/>
    <property type="evidence" value="ECO:0007669"/>
    <property type="project" value="TreeGrafter"/>
</dbReference>
<dbReference type="InterPro" id="IPR036291">
    <property type="entry name" value="NAD(P)-bd_dom_sf"/>
</dbReference>